<reference evidence="6" key="1">
    <citation type="submission" date="2017-06" db="EMBL/GenBank/DDBJ databases">
        <title>Genome analysis of Fimbriiglobus ruber SP5, the first member of the order Planctomycetales with confirmed chitinolytic capability.</title>
        <authorList>
            <person name="Ravin N.V."/>
            <person name="Rakitin A.L."/>
            <person name="Ivanova A.A."/>
            <person name="Beletsky A.V."/>
            <person name="Kulichevskaya I.S."/>
            <person name="Mardanov A.V."/>
            <person name="Dedysh S.N."/>
        </authorList>
    </citation>
    <scope>NUCLEOTIDE SEQUENCE [LARGE SCALE GENOMIC DNA]</scope>
    <source>
        <strain evidence="6">SP5</strain>
    </source>
</reference>
<dbReference type="Gene3D" id="3.40.50.720">
    <property type="entry name" value="NAD(P)-binding Rossmann-like Domain"/>
    <property type="match status" value="1"/>
</dbReference>
<evidence type="ECO:0000259" key="4">
    <source>
        <dbReference type="SMART" id="SM00822"/>
    </source>
</evidence>
<keyword evidence="2" id="KW-0560">Oxidoreductase</keyword>
<evidence type="ECO:0000313" key="6">
    <source>
        <dbReference type="Proteomes" id="UP000214646"/>
    </source>
</evidence>
<evidence type="ECO:0000256" key="1">
    <source>
        <dbReference type="ARBA" id="ARBA00006484"/>
    </source>
</evidence>
<dbReference type="OrthoDB" id="151996at2"/>
<dbReference type="SUPFAM" id="SSF51735">
    <property type="entry name" value="NAD(P)-binding Rossmann-fold domains"/>
    <property type="match status" value="1"/>
</dbReference>
<dbReference type="EMBL" id="NIDE01000009">
    <property type="protein sequence ID" value="OWK39852.1"/>
    <property type="molecule type" value="Genomic_DNA"/>
</dbReference>
<evidence type="ECO:0000256" key="2">
    <source>
        <dbReference type="ARBA" id="ARBA00023002"/>
    </source>
</evidence>
<evidence type="ECO:0000256" key="3">
    <source>
        <dbReference type="RuleBase" id="RU000363"/>
    </source>
</evidence>
<organism evidence="5 6">
    <name type="scientific">Fimbriiglobus ruber</name>
    <dbReference type="NCBI Taxonomy" id="1908690"/>
    <lineage>
        <taxon>Bacteria</taxon>
        <taxon>Pseudomonadati</taxon>
        <taxon>Planctomycetota</taxon>
        <taxon>Planctomycetia</taxon>
        <taxon>Gemmatales</taxon>
        <taxon>Gemmataceae</taxon>
        <taxon>Fimbriiglobus</taxon>
    </lineage>
</organism>
<dbReference type="InterPro" id="IPR020904">
    <property type="entry name" value="Sc_DH/Rdtase_CS"/>
</dbReference>
<sequence>MQRSLLLAALGIGGYLTYRALKPKFDFTDKHVVITGGTRGLGLVLARALADRGARLSVCSRGIEEVERAGRELAERGTRVFAAPCDVTERDQVRTFAADARRHNGPIDVLINNAGVIQVGPWGEMRDEDFEQSLRTHFWASLSMIREVLPEMTTRRAGRIVNISSIGGKIAVPHLLPYSVGKFALAGLSDGLRAEVARHGIVVTTVCPGLMRTGSHVNAQFKGRHTAEYAWFALGDSIPGLSVDAESAARAILTGCARGDAEVIVGLPAKVAILARALCPNLMAGALEAANRWVLPDAGGIGAEVASGLESRGALPAFVTTLTDRAAVANNELPAGHGVPIPSPRM</sequence>
<gene>
    <name evidence="5" type="ORF">FRUB_05742</name>
</gene>
<dbReference type="GO" id="GO:0016491">
    <property type="term" value="F:oxidoreductase activity"/>
    <property type="evidence" value="ECO:0007669"/>
    <property type="project" value="UniProtKB-KW"/>
</dbReference>
<dbReference type="RefSeq" id="WP_088256688.1">
    <property type="nucleotide sequence ID" value="NZ_NIDE01000009.1"/>
</dbReference>
<dbReference type="SMART" id="SM00822">
    <property type="entry name" value="PKS_KR"/>
    <property type="match status" value="1"/>
</dbReference>
<protein>
    <submittedName>
        <fullName evidence="5">3-oxoacyl-[acyl-carrier protein] reductase</fullName>
    </submittedName>
</protein>
<dbReference type="Pfam" id="PF00106">
    <property type="entry name" value="adh_short"/>
    <property type="match status" value="1"/>
</dbReference>
<accession>A0A225DEG9</accession>
<comment type="caution">
    <text evidence="5">The sequence shown here is derived from an EMBL/GenBank/DDBJ whole genome shotgun (WGS) entry which is preliminary data.</text>
</comment>
<dbReference type="PRINTS" id="PR00080">
    <property type="entry name" value="SDRFAMILY"/>
</dbReference>
<name>A0A225DEG9_9BACT</name>
<keyword evidence="6" id="KW-1185">Reference proteome</keyword>
<dbReference type="PANTHER" id="PTHR44196">
    <property type="entry name" value="DEHYDROGENASE/REDUCTASE SDR FAMILY MEMBER 7B"/>
    <property type="match status" value="1"/>
</dbReference>
<dbReference type="AlphaFoldDB" id="A0A225DEG9"/>
<dbReference type="PROSITE" id="PS00061">
    <property type="entry name" value="ADH_SHORT"/>
    <property type="match status" value="1"/>
</dbReference>
<proteinExistence type="inferred from homology"/>
<dbReference type="PANTHER" id="PTHR44196:SF1">
    <property type="entry name" value="DEHYDROGENASE_REDUCTASE SDR FAMILY MEMBER 7B"/>
    <property type="match status" value="1"/>
</dbReference>
<dbReference type="Proteomes" id="UP000214646">
    <property type="component" value="Unassembled WGS sequence"/>
</dbReference>
<dbReference type="GO" id="GO:0016020">
    <property type="term" value="C:membrane"/>
    <property type="evidence" value="ECO:0007669"/>
    <property type="project" value="TreeGrafter"/>
</dbReference>
<evidence type="ECO:0000313" key="5">
    <source>
        <dbReference type="EMBL" id="OWK39852.1"/>
    </source>
</evidence>
<dbReference type="InterPro" id="IPR057326">
    <property type="entry name" value="KR_dom"/>
</dbReference>
<dbReference type="PRINTS" id="PR00081">
    <property type="entry name" value="GDHRDH"/>
</dbReference>
<dbReference type="InterPro" id="IPR002347">
    <property type="entry name" value="SDR_fam"/>
</dbReference>
<dbReference type="InterPro" id="IPR036291">
    <property type="entry name" value="NAD(P)-bd_dom_sf"/>
</dbReference>
<comment type="similarity">
    <text evidence="1 3">Belongs to the short-chain dehydrogenases/reductases (SDR) family.</text>
</comment>
<feature type="domain" description="Ketoreductase" evidence="4">
    <location>
        <begin position="30"/>
        <end position="214"/>
    </location>
</feature>